<comment type="caution">
    <text evidence="1">The sequence shown here is derived from an EMBL/GenBank/DDBJ whole genome shotgun (WGS) entry which is preliminary data.</text>
</comment>
<dbReference type="AlphaFoldDB" id="A0A0W1B131"/>
<keyword evidence="2" id="KW-1185">Reference proteome</keyword>
<proteinExistence type="predicted"/>
<accession>A0A0W1B131</accession>
<dbReference type="Proteomes" id="UP000054709">
    <property type="component" value="Unassembled WGS sequence"/>
</dbReference>
<protein>
    <recommendedName>
        <fullName evidence="3">FAD/FMN-containing dehydrogenase</fullName>
    </recommendedName>
</protein>
<organism evidence="1 2">
    <name type="scientific">Paenibacillus etheri</name>
    <dbReference type="NCBI Taxonomy" id="1306852"/>
    <lineage>
        <taxon>Bacteria</taxon>
        <taxon>Bacillati</taxon>
        <taxon>Bacillota</taxon>
        <taxon>Bacilli</taxon>
        <taxon>Bacillales</taxon>
        <taxon>Paenibacillaceae</taxon>
        <taxon>Paenibacillus</taxon>
    </lineage>
</organism>
<reference evidence="1 2" key="1">
    <citation type="journal article" date="2015" name="Int. Biodeterior. Biodegradation">
        <title>Physiological and genetic screening methods for the isolation of methyl tert-butyl ether-degrading bacteria for bioremediation purposes.</title>
        <authorList>
            <person name="Guisado I.M."/>
            <person name="Purswani J."/>
            <person name="Gonzalez Lopez J."/>
            <person name="Pozo C."/>
        </authorList>
    </citation>
    <scope>NUCLEOTIDE SEQUENCE [LARGE SCALE GENOMIC DNA]</scope>
    <source>
        <strain evidence="1 2">SH7</strain>
    </source>
</reference>
<dbReference type="EMBL" id="LCZJ02000018">
    <property type="protein sequence ID" value="KTD87292.1"/>
    <property type="molecule type" value="Genomic_DNA"/>
</dbReference>
<sequence length="74" mass="8186">MVFLKRGVFAVICVVILSFGIGTAVYAAGVGPSTFKEMLPFMKERHPNLGDSELEQMYKSCHQQEGISNTRGMM</sequence>
<name>A0A0W1B131_9BACL</name>
<evidence type="ECO:0000313" key="2">
    <source>
        <dbReference type="Proteomes" id="UP000054709"/>
    </source>
</evidence>
<evidence type="ECO:0008006" key="3">
    <source>
        <dbReference type="Google" id="ProtNLM"/>
    </source>
</evidence>
<gene>
    <name evidence="1" type="ORF">UQ64_10710</name>
</gene>
<evidence type="ECO:0000313" key="1">
    <source>
        <dbReference type="EMBL" id="KTD87292.1"/>
    </source>
</evidence>
<dbReference type="OrthoDB" id="2166958at2"/>